<evidence type="ECO:0000313" key="2">
    <source>
        <dbReference type="EMBL" id="KAK8017356.1"/>
    </source>
</evidence>
<name>A0ABR1RQV7_9PEZI</name>
<feature type="transmembrane region" description="Helical" evidence="1">
    <location>
        <begin position="231"/>
        <end position="254"/>
    </location>
</feature>
<organism evidence="2 3">
    <name type="scientific">Apiospora rasikravindrae</name>
    <dbReference type="NCBI Taxonomy" id="990691"/>
    <lineage>
        <taxon>Eukaryota</taxon>
        <taxon>Fungi</taxon>
        <taxon>Dikarya</taxon>
        <taxon>Ascomycota</taxon>
        <taxon>Pezizomycotina</taxon>
        <taxon>Sordariomycetes</taxon>
        <taxon>Xylariomycetidae</taxon>
        <taxon>Amphisphaeriales</taxon>
        <taxon>Apiosporaceae</taxon>
        <taxon>Apiospora</taxon>
    </lineage>
</organism>
<feature type="transmembrane region" description="Helical" evidence="1">
    <location>
        <begin position="266"/>
        <end position="293"/>
    </location>
</feature>
<accession>A0ABR1RQV7</accession>
<feature type="transmembrane region" description="Helical" evidence="1">
    <location>
        <begin position="12"/>
        <end position="31"/>
    </location>
</feature>
<feature type="transmembrane region" description="Helical" evidence="1">
    <location>
        <begin position="200"/>
        <end position="219"/>
    </location>
</feature>
<dbReference type="EMBL" id="JAQQWK010000013">
    <property type="protein sequence ID" value="KAK8017356.1"/>
    <property type="molecule type" value="Genomic_DNA"/>
</dbReference>
<keyword evidence="1" id="KW-1133">Transmembrane helix</keyword>
<evidence type="ECO:0008006" key="4">
    <source>
        <dbReference type="Google" id="ProtNLM"/>
    </source>
</evidence>
<protein>
    <recommendedName>
        <fullName evidence="4">Integral membrane protein</fullName>
    </recommendedName>
</protein>
<feature type="transmembrane region" description="Helical" evidence="1">
    <location>
        <begin position="100"/>
        <end position="124"/>
    </location>
</feature>
<evidence type="ECO:0000313" key="3">
    <source>
        <dbReference type="Proteomes" id="UP001444661"/>
    </source>
</evidence>
<proteinExistence type="predicted"/>
<dbReference type="Proteomes" id="UP001444661">
    <property type="component" value="Unassembled WGS sequence"/>
</dbReference>
<comment type="caution">
    <text evidence="2">The sequence shown here is derived from an EMBL/GenBank/DDBJ whole genome shotgun (WGS) entry which is preliminary data.</text>
</comment>
<reference evidence="2 3" key="1">
    <citation type="submission" date="2023-01" db="EMBL/GenBank/DDBJ databases">
        <title>Analysis of 21 Apiospora genomes using comparative genomics revels a genus with tremendous synthesis potential of carbohydrate active enzymes and secondary metabolites.</title>
        <authorList>
            <person name="Sorensen T."/>
        </authorList>
    </citation>
    <scope>NUCLEOTIDE SEQUENCE [LARGE SCALE GENOMIC DNA]</scope>
    <source>
        <strain evidence="2 3">CBS 33761</strain>
    </source>
</reference>
<keyword evidence="1" id="KW-0472">Membrane</keyword>
<evidence type="ECO:0000256" key="1">
    <source>
        <dbReference type="SAM" id="Phobius"/>
    </source>
</evidence>
<dbReference type="InterPro" id="IPR052337">
    <property type="entry name" value="SAT4-like"/>
</dbReference>
<dbReference type="PANTHER" id="PTHR33048:SF42">
    <property type="entry name" value="INTEGRAL MEMBRANE PROTEIN"/>
    <property type="match status" value="1"/>
</dbReference>
<feature type="transmembrane region" description="Helical" evidence="1">
    <location>
        <begin position="69"/>
        <end position="88"/>
    </location>
</feature>
<feature type="transmembrane region" description="Helical" evidence="1">
    <location>
        <begin position="136"/>
        <end position="159"/>
    </location>
</feature>
<sequence length="301" mass="32989">MRELQDPNTMVVAASWTFATLAAISLGLRIWCRMFRVGMLWWDDLVLGIAVVILKTLSSASHKHAFHSLGFVILLQAACISAMFHAGLTDQPIPYGRPVVLYLVSSVCAAVAAGLSKTAYMITLLRLTTEVWTRRLLYFFIASLNVVLWFSALACWAKLCEEGPSQFLGAAQTGGPYLPGRCWPGRYVTGAVTTSMGEDIPVYAGLMDLTLALFPWGILRNLHIHKRHKIGISTSMSVSAFAVGPLVMTMQSILAKMPEKNLSHTLAIRSILFIGGPAVTVIAQAVPVLRAFFTKYDLKRT</sequence>
<keyword evidence="1" id="KW-0812">Transmembrane</keyword>
<gene>
    <name evidence="2" type="ORF">PG993_013682</name>
</gene>
<keyword evidence="3" id="KW-1185">Reference proteome</keyword>
<dbReference type="PANTHER" id="PTHR33048">
    <property type="entry name" value="PTH11-LIKE INTEGRAL MEMBRANE PROTEIN (AFU_ORTHOLOGUE AFUA_5G11245)"/>
    <property type="match status" value="1"/>
</dbReference>